<organism evidence="2 3">
    <name type="scientific">Chlorella sorokiniana</name>
    <name type="common">Freshwater green alga</name>
    <dbReference type="NCBI Taxonomy" id="3076"/>
    <lineage>
        <taxon>Eukaryota</taxon>
        <taxon>Viridiplantae</taxon>
        <taxon>Chlorophyta</taxon>
        <taxon>core chlorophytes</taxon>
        <taxon>Trebouxiophyceae</taxon>
        <taxon>Chlorellales</taxon>
        <taxon>Chlorellaceae</taxon>
        <taxon>Chlorella clade</taxon>
        <taxon>Chlorella</taxon>
    </lineage>
</organism>
<evidence type="ECO:0000256" key="1">
    <source>
        <dbReference type="SAM" id="MobiDB-lite"/>
    </source>
</evidence>
<dbReference type="Proteomes" id="UP000239899">
    <property type="component" value="Unassembled WGS sequence"/>
</dbReference>
<evidence type="ECO:0000313" key="2">
    <source>
        <dbReference type="EMBL" id="PRW60912.1"/>
    </source>
</evidence>
<sequence length="166" mass="17060">MTRSRRAAASQLQAQPAKAEQLERQLLAALPDLRETASLLRKAAGQLQSHLLAQRLLKERAQGAQLPGSCQLLGVNAELAELCCTTLLNLLDDESSHGAALRTAAQKQSNGSGTGTASGSGGQASAPPMQPGSSNAVGLEEPHPTGQGSPKRQRCDSPPAAPGPLS</sequence>
<protein>
    <submittedName>
        <fullName evidence="2">4-amino-4-deoxy-L-arabinose transferase</fullName>
    </submittedName>
</protein>
<reference evidence="2 3" key="1">
    <citation type="journal article" date="2018" name="Plant J.">
        <title>Genome sequences of Chlorella sorokiniana UTEX 1602 and Micractinium conductrix SAG 241.80: implications to maltose excretion by a green alga.</title>
        <authorList>
            <person name="Arriola M.B."/>
            <person name="Velmurugan N."/>
            <person name="Zhang Y."/>
            <person name="Plunkett M.H."/>
            <person name="Hondzo H."/>
            <person name="Barney B.M."/>
        </authorList>
    </citation>
    <scope>NUCLEOTIDE SEQUENCE [LARGE SCALE GENOMIC DNA]</scope>
    <source>
        <strain evidence="3">UTEX 1602</strain>
    </source>
</reference>
<name>A0A2P6U3M1_CHLSO</name>
<accession>A0A2P6U3M1</accession>
<feature type="compositionally biased region" description="Gly residues" evidence="1">
    <location>
        <begin position="112"/>
        <end position="122"/>
    </location>
</feature>
<dbReference type="GO" id="GO:0016740">
    <property type="term" value="F:transferase activity"/>
    <property type="evidence" value="ECO:0007669"/>
    <property type="project" value="UniProtKB-KW"/>
</dbReference>
<dbReference type="EMBL" id="LHPG02000001">
    <property type="protein sequence ID" value="PRW60912.1"/>
    <property type="molecule type" value="Genomic_DNA"/>
</dbReference>
<keyword evidence="2" id="KW-0808">Transferase</keyword>
<evidence type="ECO:0000313" key="3">
    <source>
        <dbReference type="Proteomes" id="UP000239899"/>
    </source>
</evidence>
<gene>
    <name evidence="2" type="ORF">C2E21_0260</name>
</gene>
<comment type="caution">
    <text evidence="2">The sequence shown here is derived from an EMBL/GenBank/DDBJ whole genome shotgun (WGS) entry which is preliminary data.</text>
</comment>
<keyword evidence="3" id="KW-1185">Reference proteome</keyword>
<feature type="region of interest" description="Disordered" evidence="1">
    <location>
        <begin position="97"/>
        <end position="166"/>
    </location>
</feature>
<dbReference type="AlphaFoldDB" id="A0A2P6U3M1"/>
<proteinExistence type="predicted"/>